<sequence length="285" mass="30402">MIGLDQPFPRPKSGVADLAQNETMELPAAGAHGDVADTDFVPLDEKVSQRDFFIGLSLAVSSSIFIGTSFILKKKGLLRLEARGAARAGAGGHAYLFEPVWWAGIITMGIGEAANFLAYGFAPATLVTPLGALSVLVTAVLSAKFLNERAGLTDELKTFELQPEKDCPIKFKTHLGLATKLSSPGSTIMVIHAPKDESVNDLKELGMMMMEPGFLLYAGVALAVSMVLIFKVAPKHGTTNILIYIIICSLLGSFSVACVKGVSLVGKEFFDADSPNPFTEPLTYF</sequence>
<comment type="similarity">
    <text evidence="2">Belongs to the NIPA family.</text>
</comment>
<evidence type="ECO:0000313" key="8">
    <source>
        <dbReference type="Proteomes" id="UP001158576"/>
    </source>
</evidence>
<dbReference type="InterPro" id="IPR008521">
    <property type="entry name" value="Mg_trans_NIPA"/>
</dbReference>
<keyword evidence="5 6" id="KW-0472">Membrane</keyword>
<name>A0ABN7SI99_OIKDI</name>
<dbReference type="Proteomes" id="UP001158576">
    <property type="component" value="Chromosome XSR"/>
</dbReference>
<organism evidence="7 8">
    <name type="scientific">Oikopleura dioica</name>
    <name type="common">Tunicate</name>
    <dbReference type="NCBI Taxonomy" id="34765"/>
    <lineage>
        <taxon>Eukaryota</taxon>
        <taxon>Metazoa</taxon>
        <taxon>Chordata</taxon>
        <taxon>Tunicata</taxon>
        <taxon>Appendicularia</taxon>
        <taxon>Copelata</taxon>
        <taxon>Oikopleuridae</taxon>
        <taxon>Oikopleura</taxon>
    </lineage>
</organism>
<feature type="transmembrane region" description="Helical" evidence="6">
    <location>
        <begin position="52"/>
        <end position="72"/>
    </location>
</feature>
<accession>A0ABN7SI99</accession>
<dbReference type="EMBL" id="OU015569">
    <property type="protein sequence ID" value="CAG5100372.1"/>
    <property type="molecule type" value="Genomic_DNA"/>
</dbReference>
<feature type="transmembrane region" description="Helical" evidence="6">
    <location>
        <begin position="239"/>
        <end position="259"/>
    </location>
</feature>
<evidence type="ECO:0000256" key="6">
    <source>
        <dbReference type="SAM" id="Phobius"/>
    </source>
</evidence>
<evidence type="ECO:0000256" key="3">
    <source>
        <dbReference type="ARBA" id="ARBA00022692"/>
    </source>
</evidence>
<dbReference type="PANTHER" id="PTHR12570:SF92">
    <property type="entry name" value="SPICHTHYIN, ISOFORM B"/>
    <property type="match status" value="1"/>
</dbReference>
<keyword evidence="4 6" id="KW-1133">Transmembrane helix</keyword>
<evidence type="ECO:0000313" key="7">
    <source>
        <dbReference type="EMBL" id="CAG5100372.1"/>
    </source>
</evidence>
<feature type="transmembrane region" description="Helical" evidence="6">
    <location>
        <begin position="93"/>
        <end position="110"/>
    </location>
</feature>
<dbReference type="InterPro" id="IPR037185">
    <property type="entry name" value="EmrE-like"/>
</dbReference>
<evidence type="ECO:0000256" key="2">
    <source>
        <dbReference type="ARBA" id="ARBA00007230"/>
    </source>
</evidence>
<feature type="transmembrane region" description="Helical" evidence="6">
    <location>
        <begin position="116"/>
        <end position="141"/>
    </location>
</feature>
<evidence type="ECO:0000256" key="1">
    <source>
        <dbReference type="ARBA" id="ARBA00004141"/>
    </source>
</evidence>
<reference evidence="7 8" key="1">
    <citation type="submission" date="2021-04" db="EMBL/GenBank/DDBJ databases">
        <authorList>
            <person name="Bliznina A."/>
        </authorList>
    </citation>
    <scope>NUCLEOTIDE SEQUENCE [LARGE SCALE GENOMIC DNA]</scope>
</reference>
<dbReference type="Pfam" id="PF05653">
    <property type="entry name" value="Mg_trans_NIPA"/>
    <property type="match status" value="2"/>
</dbReference>
<proteinExistence type="inferred from homology"/>
<protein>
    <submittedName>
        <fullName evidence="7">Oidioi.mRNA.OKI2018_I69.XSR.g16972.t1.cds</fullName>
    </submittedName>
</protein>
<evidence type="ECO:0000256" key="4">
    <source>
        <dbReference type="ARBA" id="ARBA00022989"/>
    </source>
</evidence>
<keyword evidence="8" id="KW-1185">Reference proteome</keyword>
<gene>
    <name evidence="7" type="ORF">OKIOD_LOCUS8530</name>
</gene>
<comment type="subcellular location">
    <subcellularLocation>
        <location evidence="1">Membrane</location>
        <topology evidence="1">Multi-pass membrane protein</topology>
    </subcellularLocation>
</comment>
<dbReference type="SUPFAM" id="SSF103481">
    <property type="entry name" value="Multidrug resistance efflux transporter EmrE"/>
    <property type="match status" value="1"/>
</dbReference>
<feature type="transmembrane region" description="Helical" evidence="6">
    <location>
        <begin position="214"/>
        <end position="233"/>
    </location>
</feature>
<evidence type="ECO:0000256" key="5">
    <source>
        <dbReference type="ARBA" id="ARBA00023136"/>
    </source>
</evidence>
<keyword evidence="3 6" id="KW-0812">Transmembrane</keyword>
<dbReference type="PANTHER" id="PTHR12570">
    <property type="match status" value="1"/>
</dbReference>